<dbReference type="KEGG" id="rbc:BN938_0913"/>
<evidence type="ECO:0000256" key="3">
    <source>
        <dbReference type="ARBA" id="ARBA00022989"/>
    </source>
</evidence>
<feature type="transmembrane region" description="Helical" evidence="5">
    <location>
        <begin position="241"/>
        <end position="263"/>
    </location>
</feature>
<dbReference type="PANTHER" id="PTHR43471">
    <property type="entry name" value="ABC TRANSPORTER PERMEASE"/>
    <property type="match status" value="1"/>
</dbReference>
<feature type="transmembrane region" description="Helical" evidence="5">
    <location>
        <begin position="21"/>
        <end position="43"/>
    </location>
</feature>
<comment type="subcellular location">
    <subcellularLocation>
        <location evidence="1">Membrane</location>
        <topology evidence="1">Multi-pass membrane protein</topology>
    </subcellularLocation>
</comment>
<evidence type="ECO:0000313" key="7">
    <source>
        <dbReference type="EMBL" id="CDN31013.1"/>
    </source>
</evidence>
<evidence type="ECO:0000256" key="4">
    <source>
        <dbReference type="ARBA" id="ARBA00023136"/>
    </source>
</evidence>
<dbReference type="Pfam" id="PF12698">
    <property type="entry name" value="ABC2_membrane_3"/>
    <property type="match status" value="1"/>
</dbReference>
<feature type="transmembrane region" description="Helical" evidence="5">
    <location>
        <begin position="180"/>
        <end position="200"/>
    </location>
</feature>
<keyword evidence="3 5" id="KW-1133">Transmembrane helix</keyword>
<dbReference type="GO" id="GO:0016020">
    <property type="term" value="C:membrane"/>
    <property type="evidence" value="ECO:0007669"/>
    <property type="project" value="UniProtKB-SubCell"/>
</dbReference>
<dbReference type="PANTHER" id="PTHR43471:SF3">
    <property type="entry name" value="ABC TRANSPORTER PERMEASE PROTEIN NATB"/>
    <property type="match status" value="1"/>
</dbReference>
<dbReference type="Gene3D" id="3.40.190.10">
    <property type="entry name" value="Periplasmic binding protein-like II"/>
    <property type="match status" value="1"/>
</dbReference>
<sequence length="434" mass="48324">MKNKITLIIAREYNQRVRKKSFIITTLLMPVLMAALMILPAMMAMHEGTENYKIVVIDSSGAIADKLANSQKVEFVSTTESYENAEKNYSDAFGFLLIGEDIINNPSDLKLYTRKNSTIDMENDITRQISSIVENERIAKTQIEGLEQIMEKVKARGQLTTFVISENQQGKSSSSIVSMMVGYIGGFMMYMFVLMYGAFIMQGVIEEKNSRIVEVIISSVKPFQLMMGKILGVALVALTQLFVWIVLIGAIYTVASSMIFAGVDAQSGDFMAAAAQQGINPDFATIMSTLANPSYLMKILGCYLIYFVGGYLLYSSMYAAVGSAVDNIQDAQQLNLPITIPLILAIIVMINAMRVPDSAISFWFSIIPFTSPIVMMARIPYGVPAWEIILSVVLLYTTFVGVVWFSAKIYRVGILMYGKKPTLKELIKWARYKN</sequence>
<name>A0A060RB46_9BACT</name>
<gene>
    <name evidence="7" type="ORF">BN938_0913</name>
</gene>
<keyword evidence="4 5" id="KW-0472">Membrane</keyword>
<dbReference type="OrthoDB" id="9768837at2"/>
<reference evidence="7 8" key="1">
    <citation type="journal article" date="2015" name="Genome Announc.">
        <title>Complete Genome Sequence of the Novel Leech Symbiont Mucinivorans hirudinis M3T.</title>
        <authorList>
            <person name="Nelson M.C."/>
            <person name="Bomar L."/>
            <person name="Graf J."/>
        </authorList>
    </citation>
    <scope>NUCLEOTIDE SEQUENCE [LARGE SCALE GENOMIC DNA]</scope>
    <source>
        <strain evidence="8">M3</strain>
    </source>
</reference>
<keyword evidence="8" id="KW-1185">Reference proteome</keyword>
<dbReference type="Proteomes" id="UP000027616">
    <property type="component" value="Chromosome I"/>
</dbReference>
<dbReference type="AlphaFoldDB" id="A0A060RB46"/>
<keyword evidence="2 5" id="KW-0812">Transmembrane</keyword>
<dbReference type="PATRIC" id="fig|1433126.3.peg.912"/>
<dbReference type="GO" id="GO:0140359">
    <property type="term" value="F:ABC-type transporter activity"/>
    <property type="evidence" value="ECO:0007669"/>
    <property type="project" value="InterPro"/>
</dbReference>
<dbReference type="InterPro" id="IPR013525">
    <property type="entry name" value="ABC2_TM"/>
</dbReference>
<evidence type="ECO:0000313" key="8">
    <source>
        <dbReference type="Proteomes" id="UP000027616"/>
    </source>
</evidence>
<feature type="transmembrane region" description="Helical" evidence="5">
    <location>
        <begin position="334"/>
        <end position="353"/>
    </location>
</feature>
<accession>A0A060RB46</accession>
<feature type="transmembrane region" description="Helical" evidence="5">
    <location>
        <begin position="295"/>
        <end position="314"/>
    </location>
</feature>
<evidence type="ECO:0000256" key="1">
    <source>
        <dbReference type="ARBA" id="ARBA00004141"/>
    </source>
</evidence>
<dbReference type="eggNOG" id="COG1668">
    <property type="taxonomic scope" value="Bacteria"/>
</dbReference>
<proteinExistence type="predicted"/>
<dbReference type="SUPFAM" id="SSF53850">
    <property type="entry name" value="Periplasmic binding protein-like II"/>
    <property type="match status" value="1"/>
</dbReference>
<dbReference type="HOGENOM" id="CLU_046841_0_0_10"/>
<feature type="transmembrane region" description="Helical" evidence="5">
    <location>
        <begin position="385"/>
        <end position="407"/>
    </location>
</feature>
<protein>
    <submittedName>
        <fullName evidence="7">Putative membrane protein</fullName>
    </submittedName>
</protein>
<evidence type="ECO:0000259" key="6">
    <source>
        <dbReference type="Pfam" id="PF12698"/>
    </source>
</evidence>
<organism evidence="7 8">
    <name type="scientific">Mucinivorans hirudinis</name>
    <dbReference type="NCBI Taxonomy" id="1433126"/>
    <lineage>
        <taxon>Bacteria</taxon>
        <taxon>Pseudomonadati</taxon>
        <taxon>Bacteroidota</taxon>
        <taxon>Bacteroidia</taxon>
        <taxon>Bacteroidales</taxon>
        <taxon>Rikenellaceae</taxon>
        <taxon>Mucinivorans</taxon>
    </lineage>
</organism>
<dbReference type="EMBL" id="HG934468">
    <property type="protein sequence ID" value="CDN31013.1"/>
    <property type="molecule type" value="Genomic_DNA"/>
</dbReference>
<evidence type="ECO:0000256" key="2">
    <source>
        <dbReference type="ARBA" id="ARBA00022692"/>
    </source>
</evidence>
<evidence type="ECO:0000256" key="5">
    <source>
        <dbReference type="SAM" id="Phobius"/>
    </source>
</evidence>
<feature type="domain" description="ABC-2 type transporter transmembrane" evidence="6">
    <location>
        <begin position="20"/>
        <end position="407"/>
    </location>
</feature>
<dbReference type="STRING" id="1433126.BN938_0913"/>